<sequence>MMRPTGGPGLLPLQWLLLVVAIGLTLGGIFRPAKATPRLGAIEIELEKTLSRSLTKYGENPHLYTIQNEYHGLLSQSMADGTIWVMYNHCPEGDEFVANEEYRRGRVGSYYIGCEAHFARYDPKTGSRIGSEVVFADFDAYPQQRNQAFFVHGPDDGAHANTIVLGVWAAQCKNVEDVCLCTDGNCGFDRTKNANCSASWRGKPGATYCQSDDWLGGKDGTGWSCGKEKYNVGTLMAPVNGGQIPAKLYLVKLKEDGELIYSKEAFYFDGGQNEATGDFFGKVAKYTDPETKQEVDDWVYGWIFSTNMGNICNYHWGCQGKVYRASDGEQVESRLWCSHCNGRHLGFDDENKRFGFSCGTDGGPGVFFNGNKVIGRGQTENINTAMDNTHRDNHPVVSHFRGDVWLILYKYIATELDSDPTDLRLLQYDAAKKEILFSKVMTETPTISEGGDHHLERFGDQTWLMVWSAGRRAYAAEIDAWGNYIGDIQDITDYVNLGLQSGWWHWPNGDVGFVGAWDWQGSPYEEGKLVKKTPDWSPRKKTNIVRITGSYRRGDCIGKFLPVDIQCNKCCEMREQYTIEQAADGGRQCPYEDGYIKTRPCKDGNCPKLEFASAEQDYTNENFGPELGIDKDRQTQSEVWTRWGYGGHAWYKVHLSKPSVVSGVNLYTNKDRQQRFGLAVLFYNSEKALIGRCFINLNNMPSGKDTEEPVDKQACRGLQMYGVKTVMLIPEEGGTWSWIFVREIDIFGQPCNC</sequence>
<evidence type="ECO:0008006" key="3">
    <source>
        <dbReference type="Google" id="ProtNLM"/>
    </source>
</evidence>
<feature type="signal peptide" evidence="1">
    <location>
        <begin position="1"/>
        <end position="27"/>
    </location>
</feature>
<name>A0A0F7V2P8_TOXGV</name>
<dbReference type="AlphaFoldDB" id="A0A0F7V2P8"/>
<protein>
    <recommendedName>
        <fullName evidence="3">Transmembrane protein</fullName>
    </recommendedName>
</protein>
<gene>
    <name evidence="2" type="ORF">BN1205_063900</name>
</gene>
<feature type="chain" id="PRO_5002523622" description="Transmembrane protein" evidence="1">
    <location>
        <begin position="28"/>
        <end position="753"/>
    </location>
</feature>
<dbReference type="EMBL" id="LN714500">
    <property type="protein sequence ID" value="CEL76754.1"/>
    <property type="molecule type" value="Genomic_DNA"/>
</dbReference>
<proteinExistence type="predicted"/>
<keyword evidence="1" id="KW-0732">Signal</keyword>
<reference evidence="2" key="1">
    <citation type="journal article" date="2015" name="PLoS ONE">
        <title>Comprehensive Evaluation of Toxoplasma gondii VEG and Neospora caninum LIV Genomes with Tachyzoite Stage Transcriptome and Proteome Defines Novel Transcript Features.</title>
        <authorList>
            <person name="Ramaprasad A."/>
            <person name="Mourier T."/>
            <person name="Naeem R."/>
            <person name="Malas T.B."/>
            <person name="Moussa E."/>
            <person name="Panigrahi A."/>
            <person name="Vermont S.J."/>
            <person name="Otto T.D."/>
            <person name="Wastling J."/>
            <person name="Pain A."/>
        </authorList>
    </citation>
    <scope>NUCLEOTIDE SEQUENCE</scope>
    <source>
        <strain evidence="2">VEG</strain>
    </source>
</reference>
<accession>A0A0F7V2P8</accession>
<organism evidence="2">
    <name type="scientific">Toxoplasma gondii (strain ATCC 50861 / VEG)</name>
    <dbReference type="NCBI Taxonomy" id="432359"/>
    <lineage>
        <taxon>Eukaryota</taxon>
        <taxon>Sar</taxon>
        <taxon>Alveolata</taxon>
        <taxon>Apicomplexa</taxon>
        <taxon>Conoidasida</taxon>
        <taxon>Coccidia</taxon>
        <taxon>Eucoccidiorida</taxon>
        <taxon>Eimeriorina</taxon>
        <taxon>Sarcocystidae</taxon>
        <taxon>Toxoplasma</taxon>
    </lineage>
</organism>
<evidence type="ECO:0000256" key="1">
    <source>
        <dbReference type="SAM" id="SignalP"/>
    </source>
</evidence>
<evidence type="ECO:0000313" key="2">
    <source>
        <dbReference type="EMBL" id="CEL76754.1"/>
    </source>
</evidence>